<comment type="similarity">
    <text evidence="2">Belongs to the AzlC family.</text>
</comment>
<keyword evidence="4" id="KW-1003">Cell membrane</keyword>
<proteinExistence type="inferred from homology"/>
<accession>A0A173LQM4</accession>
<evidence type="ECO:0000256" key="8">
    <source>
        <dbReference type="SAM" id="Phobius"/>
    </source>
</evidence>
<protein>
    <submittedName>
        <fullName evidence="9">Putative membrane protein</fullName>
    </submittedName>
</protein>
<dbReference type="PANTHER" id="PTHR34979">
    <property type="entry name" value="INNER MEMBRANE PROTEIN YGAZ"/>
    <property type="match status" value="1"/>
</dbReference>
<keyword evidence="6 8" id="KW-1133">Transmembrane helix</keyword>
<dbReference type="GO" id="GO:1903785">
    <property type="term" value="P:L-valine transmembrane transport"/>
    <property type="evidence" value="ECO:0007669"/>
    <property type="project" value="TreeGrafter"/>
</dbReference>
<evidence type="ECO:0000256" key="4">
    <source>
        <dbReference type="ARBA" id="ARBA00022475"/>
    </source>
</evidence>
<dbReference type="OrthoDB" id="3181706at2"/>
<gene>
    <name evidence="9" type="ORF">BJL86_3339</name>
</gene>
<feature type="transmembrane region" description="Helical" evidence="8">
    <location>
        <begin position="27"/>
        <end position="50"/>
    </location>
</feature>
<evidence type="ECO:0000256" key="3">
    <source>
        <dbReference type="ARBA" id="ARBA00022448"/>
    </source>
</evidence>
<dbReference type="RefSeq" id="WP_067470903.1">
    <property type="nucleotide sequence ID" value="NZ_CP015961.1"/>
</dbReference>
<dbReference type="KEGG" id="dtm:BJL86_3339"/>
<sequence length="257" mass="26665">MSDDAAPAHSATSGSARAEIRKGVADALPVAVGMLPLGLAFGVLMVQSGFDWWWTPAFSILIYAGSMEFLAIGLFLAGTPIASLGAASLLVNFRHIFYGLSFPLHLVRNRLAKAYSVYALTDETYAIVSTKPRGTVSGTRAVTVAVCCQLFWVLPGIVGALAGGFIPDSVQGFEFALTALFTVLAIDAIRVNASWWPPAAAAACGLGALLVAPEQMLVLGLAAYLVVLLVVFAAGYRSGPLLGSGGSHSSPMTSEGE</sequence>
<feature type="transmembrane region" description="Helical" evidence="8">
    <location>
        <begin position="218"/>
        <end position="236"/>
    </location>
</feature>
<keyword evidence="7 8" id="KW-0472">Membrane</keyword>
<reference evidence="9 10" key="1">
    <citation type="submission" date="2016-06" db="EMBL/GenBank/DDBJ databases">
        <title>Complete genome sequence of a saline-alkali tolerant type strain Dietzia timorensis ID05-A0528T.</title>
        <authorList>
            <person name="Wu X."/>
        </authorList>
    </citation>
    <scope>NUCLEOTIDE SEQUENCE [LARGE SCALE GENOMIC DNA]</scope>
    <source>
        <strain evidence="9 10">ID05-A0528</strain>
    </source>
</reference>
<keyword evidence="3" id="KW-0813">Transport</keyword>
<evidence type="ECO:0000256" key="1">
    <source>
        <dbReference type="ARBA" id="ARBA00004651"/>
    </source>
</evidence>
<evidence type="ECO:0000256" key="6">
    <source>
        <dbReference type="ARBA" id="ARBA00022989"/>
    </source>
</evidence>
<dbReference type="InterPro" id="IPR011606">
    <property type="entry name" value="Brnchd-chn_aa_trnsp_permease"/>
</dbReference>
<dbReference type="PANTHER" id="PTHR34979:SF1">
    <property type="entry name" value="INNER MEMBRANE PROTEIN YGAZ"/>
    <property type="match status" value="1"/>
</dbReference>
<evidence type="ECO:0000256" key="5">
    <source>
        <dbReference type="ARBA" id="ARBA00022692"/>
    </source>
</evidence>
<feature type="transmembrane region" description="Helical" evidence="8">
    <location>
        <begin position="70"/>
        <end position="91"/>
    </location>
</feature>
<dbReference type="Proteomes" id="UP000186104">
    <property type="component" value="Chromosome"/>
</dbReference>
<dbReference type="GO" id="GO:0005886">
    <property type="term" value="C:plasma membrane"/>
    <property type="evidence" value="ECO:0007669"/>
    <property type="project" value="UniProtKB-SubCell"/>
</dbReference>
<keyword evidence="10" id="KW-1185">Reference proteome</keyword>
<evidence type="ECO:0000256" key="7">
    <source>
        <dbReference type="ARBA" id="ARBA00023136"/>
    </source>
</evidence>
<keyword evidence="5 8" id="KW-0812">Transmembrane</keyword>
<evidence type="ECO:0000313" key="9">
    <source>
        <dbReference type="EMBL" id="ANI94098.1"/>
    </source>
</evidence>
<organism evidence="9 10">
    <name type="scientific">Dietzia timorensis</name>
    <dbReference type="NCBI Taxonomy" id="499555"/>
    <lineage>
        <taxon>Bacteria</taxon>
        <taxon>Bacillati</taxon>
        <taxon>Actinomycetota</taxon>
        <taxon>Actinomycetes</taxon>
        <taxon>Mycobacteriales</taxon>
        <taxon>Dietziaceae</taxon>
        <taxon>Dietzia</taxon>
    </lineage>
</organism>
<name>A0A173LQM4_9ACTN</name>
<dbReference type="STRING" id="499555.BJL86_3339"/>
<comment type="subcellular location">
    <subcellularLocation>
        <location evidence="1">Cell membrane</location>
        <topology evidence="1">Multi-pass membrane protein</topology>
    </subcellularLocation>
</comment>
<feature type="transmembrane region" description="Helical" evidence="8">
    <location>
        <begin position="196"/>
        <end position="212"/>
    </location>
</feature>
<dbReference type="EMBL" id="CP015961">
    <property type="protein sequence ID" value="ANI94098.1"/>
    <property type="molecule type" value="Genomic_DNA"/>
</dbReference>
<dbReference type="Pfam" id="PF03591">
    <property type="entry name" value="AzlC"/>
    <property type="match status" value="1"/>
</dbReference>
<dbReference type="AlphaFoldDB" id="A0A173LQM4"/>
<evidence type="ECO:0000313" key="10">
    <source>
        <dbReference type="Proteomes" id="UP000186104"/>
    </source>
</evidence>
<evidence type="ECO:0000256" key="2">
    <source>
        <dbReference type="ARBA" id="ARBA00010735"/>
    </source>
</evidence>
<feature type="transmembrane region" description="Helical" evidence="8">
    <location>
        <begin position="141"/>
        <end position="166"/>
    </location>
</feature>